<evidence type="ECO:0000313" key="2">
    <source>
        <dbReference type="Proteomes" id="UP000019460"/>
    </source>
</evidence>
<organism evidence="1 2">
    <name type="scientific">Imhoffiella purpurea</name>
    <dbReference type="NCBI Taxonomy" id="1249627"/>
    <lineage>
        <taxon>Bacteria</taxon>
        <taxon>Pseudomonadati</taxon>
        <taxon>Pseudomonadota</taxon>
        <taxon>Gammaproteobacteria</taxon>
        <taxon>Chromatiales</taxon>
        <taxon>Chromatiaceae</taxon>
        <taxon>Imhoffiella</taxon>
    </lineage>
</organism>
<comment type="caution">
    <text evidence="1">The sequence shown here is derived from an EMBL/GenBank/DDBJ whole genome shotgun (WGS) entry which is preliminary data.</text>
</comment>
<evidence type="ECO:0000313" key="1">
    <source>
        <dbReference type="EMBL" id="EXJ13427.1"/>
    </source>
</evidence>
<keyword evidence="2" id="KW-1185">Reference proteome</keyword>
<dbReference type="EMBL" id="AONC01000070">
    <property type="protein sequence ID" value="EXJ13427.1"/>
    <property type="molecule type" value="Genomic_DNA"/>
</dbReference>
<name>W9VBL0_9GAMM</name>
<dbReference type="Proteomes" id="UP000019460">
    <property type="component" value="Unassembled WGS sequence"/>
</dbReference>
<proteinExistence type="predicted"/>
<reference evidence="1 2" key="1">
    <citation type="submission" date="2012-11" db="EMBL/GenBank/DDBJ databases">
        <title>Genome assembly of Thiorhodococcus sp. AK35.</title>
        <authorList>
            <person name="Nupur N."/>
            <person name="Khatri I."/>
            <person name="Subramanian S."/>
            <person name="Pinnaka A."/>
        </authorList>
    </citation>
    <scope>NUCLEOTIDE SEQUENCE [LARGE SCALE GENOMIC DNA]</scope>
    <source>
        <strain evidence="1 2">AK35</strain>
    </source>
</reference>
<gene>
    <name evidence="1" type="ORF">D779_3751</name>
</gene>
<accession>W9VBL0</accession>
<protein>
    <submittedName>
        <fullName evidence="1">Uncharacterized protein</fullName>
    </submittedName>
</protein>
<dbReference type="AlphaFoldDB" id="W9VBL0"/>
<sequence length="40" mass="4623">MPLSGWKMETSAESAWLNRWETPTHRAPWASGFQVFQTLS</sequence>